<sequence>MAVGAPVEGGEEGFFAELRRLGQLYRTHLEERPSQRKLARAAGVAPATVSGWLKGDRFPQREDSLVTVVKELQKAARLKSGIPQESLHLLDPARWREQHQSVVRRRAQVVQAGVQRERAVRALEAQDAAARLAKVPDKPRPLMQWHPRHLGVHPAVPGTSERLKTSASASAGGEGFVLPAYVEREHDQHLRSYLGRAADRQETTLVLIQGESSTGKTRTAYEAVRACMPDWQLLFPKGAEDLVEVLENGLLCARTVLWLNEAQEFLLGPHGEEAAVRLRRSLEQPGPAVIVMTLWPKHYKALMDRPDVPGKDRHSHARALLAQAMVIHVPVAFQRRALEDAHATGDLSLDVAVRVSREGAVTQALAAGPQLVNHYESADGVPACYGKAIITVAMDARRMGHSSALPDRLLEAAAPGYLTEPQRAAAPIDWFSGALAYAQIKIKNVVSPLEDIAVSGSMGAVSGVYRLADYLDQYGRTTRRYTFPPTAFWEAAQRIVTGADDLYNLADSARRRGRGALADTLFRRAADRGDGRAWEEMAHTRYVRGRRTEAEKLLWKAYAAGEIEALLTLAQWHEDDGNWAEAKRVVQQAANSGAVHPQVLLFLAQEKYADSSDETERLMRTAADLGDPEALASYGRRRMLTGDAQSAERLFQQAISCGNYEAAGELMRMRLLHQGNVSGAEKAARQAASLGDFFVLATLAQLLMDVDRAHGEQLARQAAAFGGLPPSRMVDLSPWQYLGRGHALALLADLAEATQGRGAGEKVYRDAAAVGDLHAMTRLAQRRRDLGDVAEAERLYRCAAESGHLPALTSLAWLRLEAGDAAEAEQLCRIALDAGEPIALSALAETWEETGRQEKADRLREHGLDADGAIAEPWLPA</sequence>
<dbReference type="Proteomes" id="UP000198928">
    <property type="component" value="Unassembled WGS sequence"/>
</dbReference>
<dbReference type="AlphaFoldDB" id="A0A1I4JNE4"/>
<evidence type="ECO:0000313" key="2">
    <source>
        <dbReference type="Proteomes" id="UP000198928"/>
    </source>
</evidence>
<evidence type="ECO:0000313" key="1">
    <source>
        <dbReference type="EMBL" id="SFL67727.1"/>
    </source>
</evidence>
<organism evidence="1 2">
    <name type="scientific">Streptomyces pini</name>
    <dbReference type="NCBI Taxonomy" id="1520580"/>
    <lineage>
        <taxon>Bacteria</taxon>
        <taxon>Bacillati</taxon>
        <taxon>Actinomycetota</taxon>
        <taxon>Actinomycetes</taxon>
        <taxon>Kitasatosporales</taxon>
        <taxon>Streptomycetaceae</taxon>
        <taxon>Streptomyces</taxon>
    </lineage>
</organism>
<dbReference type="EMBL" id="FOSG01000024">
    <property type="protein sequence ID" value="SFL67727.1"/>
    <property type="molecule type" value="Genomic_DNA"/>
</dbReference>
<gene>
    <name evidence="1" type="ORF">SAMN05192584_12419</name>
</gene>
<accession>A0A1I4JNE4</accession>
<dbReference type="OrthoDB" id="3964962at2"/>
<dbReference type="SUPFAM" id="SSF81901">
    <property type="entry name" value="HCP-like"/>
    <property type="match status" value="2"/>
</dbReference>
<dbReference type="Gene3D" id="1.25.40.10">
    <property type="entry name" value="Tetratricopeptide repeat domain"/>
    <property type="match status" value="3"/>
</dbReference>
<dbReference type="InterPro" id="IPR001387">
    <property type="entry name" value="Cro/C1-type_HTH"/>
</dbReference>
<keyword evidence="2" id="KW-1185">Reference proteome</keyword>
<proteinExistence type="predicted"/>
<dbReference type="InterPro" id="IPR011990">
    <property type="entry name" value="TPR-like_helical_dom_sf"/>
</dbReference>
<reference evidence="2" key="1">
    <citation type="submission" date="2016-10" db="EMBL/GenBank/DDBJ databases">
        <authorList>
            <person name="Varghese N."/>
            <person name="Submissions S."/>
        </authorList>
    </citation>
    <scope>NUCLEOTIDE SEQUENCE [LARGE SCALE GENOMIC DNA]</scope>
    <source>
        <strain evidence="2">PL19</strain>
    </source>
</reference>
<dbReference type="RefSeq" id="WP_093851979.1">
    <property type="nucleotide sequence ID" value="NZ_FOSG01000024.1"/>
</dbReference>
<name>A0A1I4JNE4_9ACTN</name>
<protein>
    <recommendedName>
        <fullName evidence="3">TPR repeat</fullName>
    </recommendedName>
</protein>
<evidence type="ECO:0008006" key="3">
    <source>
        <dbReference type="Google" id="ProtNLM"/>
    </source>
</evidence>
<dbReference type="CDD" id="cd00093">
    <property type="entry name" value="HTH_XRE"/>
    <property type="match status" value="1"/>
</dbReference>